<dbReference type="PROSITE" id="PS51507">
    <property type="entry name" value="IRF_2"/>
    <property type="match status" value="1"/>
</dbReference>
<dbReference type="InterPro" id="IPR008984">
    <property type="entry name" value="SMAD_FHA_dom_sf"/>
</dbReference>
<reference evidence="2 3" key="1">
    <citation type="journal article" date="2021" name="Elife">
        <title>Chloroplast acquisition without the gene transfer in kleptoplastic sea slugs, Plakobranchus ocellatus.</title>
        <authorList>
            <person name="Maeda T."/>
            <person name="Takahashi S."/>
            <person name="Yoshida T."/>
            <person name="Shimamura S."/>
            <person name="Takaki Y."/>
            <person name="Nagai Y."/>
            <person name="Toyoda A."/>
            <person name="Suzuki Y."/>
            <person name="Arimoto A."/>
            <person name="Ishii H."/>
            <person name="Satoh N."/>
            <person name="Nishiyama T."/>
            <person name="Hasebe M."/>
            <person name="Maruyama T."/>
            <person name="Minagawa J."/>
            <person name="Obokata J."/>
            <person name="Shigenobu S."/>
        </authorList>
    </citation>
    <scope>NUCLEOTIDE SEQUENCE [LARGE SCALE GENOMIC DNA]</scope>
</reference>
<dbReference type="Proteomes" id="UP000735302">
    <property type="component" value="Unassembled WGS sequence"/>
</dbReference>
<dbReference type="SUPFAM" id="SSF49879">
    <property type="entry name" value="SMAD/FHA domain"/>
    <property type="match status" value="1"/>
</dbReference>
<feature type="domain" description="IRF tryptophan pentad repeat" evidence="1">
    <location>
        <begin position="7"/>
        <end position="115"/>
    </location>
</feature>
<dbReference type="SMART" id="SM01243">
    <property type="entry name" value="IRF-3"/>
    <property type="match status" value="1"/>
</dbReference>
<dbReference type="Pfam" id="PF10401">
    <property type="entry name" value="IRF-3"/>
    <property type="match status" value="1"/>
</dbReference>
<dbReference type="PANTHER" id="PTHR11949:SF53">
    <property type="entry name" value="IRF TRYPTOPHAN PENTAD REPEAT DOMAIN-CONTAINING PROTEIN"/>
    <property type="match status" value="1"/>
</dbReference>
<dbReference type="InterPro" id="IPR001346">
    <property type="entry name" value="Interferon_reg_fact_DNA-bd_dom"/>
</dbReference>
<dbReference type="Pfam" id="PF00605">
    <property type="entry name" value="IRF"/>
    <property type="match status" value="1"/>
</dbReference>
<evidence type="ECO:0000313" key="2">
    <source>
        <dbReference type="EMBL" id="GFO49576.1"/>
    </source>
</evidence>
<dbReference type="PANTHER" id="PTHR11949">
    <property type="entry name" value="INTERFERON REGULATORY FACTOR"/>
    <property type="match status" value="1"/>
</dbReference>
<dbReference type="AlphaFoldDB" id="A0AAV4E0F4"/>
<evidence type="ECO:0000313" key="3">
    <source>
        <dbReference type="Proteomes" id="UP000735302"/>
    </source>
</evidence>
<protein>
    <submittedName>
        <fullName evidence="2">Interferon regulatory factor</fullName>
    </submittedName>
</protein>
<dbReference type="GO" id="GO:0005634">
    <property type="term" value="C:nucleus"/>
    <property type="evidence" value="ECO:0007669"/>
    <property type="project" value="TreeGrafter"/>
</dbReference>
<name>A0AAV4E0F4_9GAST</name>
<comment type="caution">
    <text evidence="2">The sequence shown here is derived from an EMBL/GenBank/DDBJ whole genome shotgun (WGS) entry which is preliminary data.</text>
</comment>
<dbReference type="InterPro" id="IPR036390">
    <property type="entry name" value="WH_DNA-bd_sf"/>
</dbReference>
<sequence length="531" mass="60252">MDVQETRKLLRVWLEEKVDSGHYQGLEWLKKDERIFRIPWYHHNDVTDADKPAIFKIFVDYARLTNKYKEGTEPKYSEFKHNFRCALNKLKSDFERLQDNSKNKNDPHMVYRFVKPINLPHSNSSPGVAGTWNDLASNENACRGPNIPEIVHNVAREYGPNDLNFSPQTNCQANIGSMPNEMPFATPAPGVTPSAFSEYNIADFQSFGTPGFENLSLFQANGDVQYNAGNINVTEEDWTPSDLKTVDFTDLIPPQEPQNLPMSVSSSLNTPENSLTLAEAARVNDVAAPAQSKGRKMIVKVFYGRSKIQVLHENVGENGCRIHFGDRLFPHTQVEDEMYGPKGVTDLMLPIVGDNIEISEREKIFISEIIDKMSRGVILTYKDENIYAQRLSKSRIYVCDARYQSHCLERQSKVPVKVFDFQDFKSSCAAWYSTPTKDLSQRPADHFYLTIGHEIKPVPDINSGCMRNVLICVCVSHVGATEILDWMTAGAQNVDSLEKTQESMPDSMDHLEDMFKGMLNIKSPNNLNKYN</sequence>
<dbReference type="SMART" id="SM00348">
    <property type="entry name" value="IRF"/>
    <property type="match status" value="1"/>
</dbReference>
<dbReference type="Gene3D" id="1.10.10.10">
    <property type="entry name" value="Winged helix-like DNA-binding domain superfamily/Winged helix DNA-binding domain"/>
    <property type="match status" value="1"/>
</dbReference>
<dbReference type="CDD" id="cd00103">
    <property type="entry name" value="IRF"/>
    <property type="match status" value="1"/>
</dbReference>
<accession>A0AAV4E0F4</accession>
<dbReference type="InterPro" id="IPR019471">
    <property type="entry name" value="Interferon_reg_factor-3"/>
</dbReference>
<organism evidence="2 3">
    <name type="scientific">Plakobranchus ocellatus</name>
    <dbReference type="NCBI Taxonomy" id="259542"/>
    <lineage>
        <taxon>Eukaryota</taxon>
        <taxon>Metazoa</taxon>
        <taxon>Spiralia</taxon>
        <taxon>Lophotrochozoa</taxon>
        <taxon>Mollusca</taxon>
        <taxon>Gastropoda</taxon>
        <taxon>Heterobranchia</taxon>
        <taxon>Euthyneura</taxon>
        <taxon>Panpulmonata</taxon>
        <taxon>Sacoglossa</taxon>
        <taxon>Placobranchoidea</taxon>
        <taxon>Plakobranchidae</taxon>
        <taxon>Plakobranchus</taxon>
    </lineage>
</organism>
<keyword evidence="3" id="KW-1185">Reference proteome</keyword>
<dbReference type="InterPro" id="IPR036388">
    <property type="entry name" value="WH-like_DNA-bd_sf"/>
</dbReference>
<dbReference type="InterPro" id="IPR017855">
    <property type="entry name" value="SMAD-like_dom_sf"/>
</dbReference>
<dbReference type="GO" id="GO:0000981">
    <property type="term" value="F:DNA-binding transcription factor activity, RNA polymerase II-specific"/>
    <property type="evidence" value="ECO:0007669"/>
    <property type="project" value="TreeGrafter"/>
</dbReference>
<gene>
    <name evidence="2" type="ORF">PoB_007608100</name>
</gene>
<dbReference type="GO" id="GO:0000978">
    <property type="term" value="F:RNA polymerase II cis-regulatory region sequence-specific DNA binding"/>
    <property type="evidence" value="ECO:0007669"/>
    <property type="project" value="TreeGrafter"/>
</dbReference>
<dbReference type="GO" id="GO:0045893">
    <property type="term" value="P:positive regulation of DNA-templated transcription"/>
    <property type="evidence" value="ECO:0007669"/>
    <property type="project" value="UniProtKB-ARBA"/>
</dbReference>
<proteinExistence type="predicted"/>
<dbReference type="Gene3D" id="2.60.200.10">
    <property type="match status" value="1"/>
</dbReference>
<dbReference type="EMBL" id="BLXT01008494">
    <property type="protein sequence ID" value="GFO49576.1"/>
    <property type="molecule type" value="Genomic_DNA"/>
</dbReference>
<dbReference type="SUPFAM" id="SSF46785">
    <property type="entry name" value="Winged helix' DNA-binding domain"/>
    <property type="match status" value="1"/>
</dbReference>
<dbReference type="GO" id="GO:0002376">
    <property type="term" value="P:immune system process"/>
    <property type="evidence" value="ECO:0007669"/>
    <property type="project" value="TreeGrafter"/>
</dbReference>
<dbReference type="PRINTS" id="PR00267">
    <property type="entry name" value="INTFRNREGFCT"/>
</dbReference>
<evidence type="ECO:0000259" key="1">
    <source>
        <dbReference type="PROSITE" id="PS51507"/>
    </source>
</evidence>